<dbReference type="Proteomes" id="UP000499080">
    <property type="component" value="Unassembled WGS sequence"/>
</dbReference>
<keyword evidence="2" id="KW-1185">Reference proteome</keyword>
<protein>
    <submittedName>
        <fullName evidence="1">Uncharacterized protein</fullName>
    </submittedName>
</protein>
<gene>
    <name evidence="1" type="ORF">AVEN_220826_1</name>
</gene>
<dbReference type="AlphaFoldDB" id="A0A4Y2FSF5"/>
<sequence>MMRSFLQQFLRLRVMRKRWIFQQTPTLLRLRLKMLFTSCSGNAEKEDFAAVFWIENLVEKSRVYGANFMRDGVERELCRKFEDGRKDAHDDGGAGRKFLACKELLQRLDQLEAREK</sequence>
<accession>A0A4Y2FSF5</accession>
<proteinExistence type="predicted"/>
<organism evidence="1 2">
    <name type="scientific">Araneus ventricosus</name>
    <name type="common">Orbweaver spider</name>
    <name type="synonym">Epeira ventricosa</name>
    <dbReference type="NCBI Taxonomy" id="182803"/>
    <lineage>
        <taxon>Eukaryota</taxon>
        <taxon>Metazoa</taxon>
        <taxon>Ecdysozoa</taxon>
        <taxon>Arthropoda</taxon>
        <taxon>Chelicerata</taxon>
        <taxon>Arachnida</taxon>
        <taxon>Araneae</taxon>
        <taxon>Araneomorphae</taxon>
        <taxon>Entelegynae</taxon>
        <taxon>Araneoidea</taxon>
        <taxon>Araneidae</taxon>
        <taxon>Araneus</taxon>
    </lineage>
</organism>
<comment type="caution">
    <text evidence="1">The sequence shown here is derived from an EMBL/GenBank/DDBJ whole genome shotgun (WGS) entry which is preliminary data.</text>
</comment>
<evidence type="ECO:0000313" key="2">
    <source>
        <dbReference type="Proteomes" id="UP000499080"/>
    </source>
</evidence>
<dbReference type="EMBL" id="BGPR01001025">
    <property type="protein sequence ID" value="GBM43298.1"/>
    <property type="molecule type" value="Genomic_DNA"/>
</dbReference>
<reference evidence="1 2" key="1">
    <citation type="journal article" date="2019" name="Sci. Rep.">
        <title>Orb-weaving spider Araneus ventricosus genome elucidates the spidroin gene catalogue.</title>
        <authorList>
            <person name="Kono N."/>
            <person name="Nakamura H."/>
            <person name="Ohtoshi R."/>
            <person name="Moran D.A.P."/>
            <person name="Shinohara A."/>
            <person name="Yoshida Y."/>
            <person name="Fujiwara M."/>
            <person name="Mori M."/>
            <person name="Tomita M."/>
            <person name="Arakawa K."/>
        </authorList>
    </citation>
    <scope>NUCLEOTIDE SEQUENCE [LARGE SCALE GENOMIC DNA]</scope>
</reference>
<name>A0A4Y2FSF5_ARAVE</name>
<evidence type="ECO:0000313" key="1">
    <source>
        <dbReference type="EMBL" id="GBM43298.1"/>
    </source>
</evidence>